<dbReference type="RefSeq" id="WP_148063299.1">
    <property type="nucleotide sequence ID" value="NZ_VRYZ01000002.1"/>
</dbReference>
<dbReference type="Gene3D" id="2.40.170.20">
    <property type="entry name" value="TonB-dependent receptor, beta-barrel domain"/>
    <property type="match status" value="1"/>
</dbReference>
<evidence type="ECO:0000256" key="3">
    <source>
        <dbReference type="ARBA" id="ARBA00022452"/>
    </source>
</evidence>
<dbReference type="PANTHER" id="PTHR32552:SF81">
    <property type="entry name" value="TONB-DEPENDENT OUTER MEMBRANE RECEPTOR"/>
    <property type="match status" value="1"/>
</dbReference>
<keyword evidence="9 11" id="KW-0472">Membrane</keyword>
<dbReference type="InterPro" id="IPR012910">
    <property type="entry name" value="Plug_dom"/>
</dbReference>
<evidence type="ECO:0000256" key="2">
    <source>
        <dbReference type="ARBA" id="ARBA00022448"/>
    </source>
</evidence>
<dbReference type="AlphaFoldDB" id="A0A5C8ZXQ6"/>
<evidence type="ECO:0000313" key="15">
    <source>
        <dbReference type="EMBL" id="TXS93363.1"/>
    </source>
</evidence>
<keyword evidence="6" id="KW-0408">Iron</keyword>
<dbReference type="PROSITE" id="PS52016">
    <property type="entry name" value="TONB_DEPENDENT_REC_3"/>
    <property type="match status" value="1"/>
</dbReference>
<feature type="domain" description="TonB-dependent receptor plug" evidence="14">
    <location>
        <begin position="70"/>
        <end position="178"/>
    </location>
</feature>
<dbReference type="Pfam" id="PF00593">
    <property type="entry name" value="TonB_dep_Rec_b-barrel"/>
    <property type="match status" value="1"/>
</dbReference>
<comment type="similarity">
    <text evidence="11 12">Belongs to the TonB-dependent receptor family.</text>
</comment>
<dbReference type="PANTHER" id="PTHR32552">
    <property type="entry name" value="FERRICHROME IRON RECEPTOR-RELATED"/>
    <property type="match status" value="1"/>
</dbReference>
<reference evidence="15 16" key="1">
    <citation type="submission" date="2019-08" db="EMBL/GenBank/DDBJ databases">
        <title>Parahaliea maris sp. nov., isolated from the surface seawater.</title>
        <authorList>
            <person name="Liu Y."/>
        </authorList>
    </citation>
    <scope>NUCLEOTIDE SEQUENCE [LARGE SCALE GENOMIC DNA]</scope>
    <source>
        <strain evidence="15 16">S2-26</strain>
    </source>
</reference>
<dbReference type="GO" id="GO:0006826">
    <property type="term" value="P:iron ion transport"/>
    <property type="evidence" value="ECO:0007669"/>
    <property type="project" value="UniProtKB-KW"/>
</dbReference>
<keyword evidence="15" id="KW-0675">Receptor</keyword>
<dbReference type="Pfam" id="PF07715">
    <property type="entry name" value="Plug"/>
    <property type="match status" value="1"/>
</dbReference>
<evidence type="ECO:0000313" key="16">
    <source>
        <dbReference type="Proteomes" id="UP000321933"/>
    </source>
</evidence>
<comment type="caution">
    <text evidence="15">The sequence shown here is derived from an EMBL/GenBank/DDBJ whole genome shotgun (WGS) entry which is preliminary data.</text>
</comment>
<keyword evidence="4" id="KW-0410">Iron transport</keyword>
<accession>A0A5C8ZXQ6</accession>
<protein>
    <submittedName>
        <fullName evidence="15">TonB-dependent receptor</fullName>
    </submittedName>
</protein>
<evidence type="ECO:0000256" key="9">
    <source>
        <dbReference type="ARBA" id="ARBA00023136"/>
    </source>
</evidence>
<dbReference type="InterPro" id="IPR036942">
    <property type="entry name" value="Beta-barrel_TonB_sf"/>
</dbReference>
<evidence type="ECO:0000256" key="4">
    <source>
        <dbReference type="ARBA" id="ARBA00022496"/>
    </source>
</evidence>
<proteinExistence type="inferred from homology"/>
<gene>
    <name evidence="15" type="ORF">FVW59_05880</name>
</gene>
<name>A0A5C8ZXQ6_9GAMM</name>
<evidence type="ECO:0000256" key="12">
    <source>
        <dbReference type="RuleBase" id="RU003357"/>
    </source>
</evidence>
<keyword evidence="16" id="KW-1185">Reference proteome</keyword>
<feature type="domain" description="TonB-dependent receptor-like beta-barrel" evidence="13">
    <location>
        <begin position="267"/>
        <end position="751"/>
    </location>
</feature>
<dbReference type="SUPFAM" id="SSF56935">
    <property type="entry name" value="Porins"/>
    <property type="match status" value="1"/>
</dbReference>
<evidence type="ECO:0000256" key="8">
    <source>
        <dbReference type="ARBA" id="ARBA00023077"/>
    </source>
</evidence>
<evidence type="ECO:0000256" key="10">
    <source>
        <dbReference type="ARBA" id="ARBA00023237"/>
    </source>
</evidence>
<sequence>MHKKTLATCKHPLSAALSGLGKSAGAVLLGGAVTLANSAAAQAQEERRGGTAAMLEEVVVTARKRAELSQDVPMAISAFGSDQIEALKVRDLTNLSVGLPNVTLDDAGTTRGVANFSIRGLGINSTIPSIDPTVGVFVNGVYMGVNSGIIFDVFDLESIEVLRGPQGILFGRNVTGGAILMNWKRPTEELDGTIRAAVDGGGDGGINKYLMGAIGGPITDTLSARVTGYWNEDDGYFENQFDGGDVGAVEQQMVRGSLLWTPTDSIDFILRYENTDIDGDGPVAQSHTNGSGVPGTPFNADRDSFDVNYNEVGYGRVETDFLSAEMNMDVGLGDGTVTAIYGWRDAESSTLGDIDSQPTSMFHSTSNMTTEQNSFELRYNGQFGNANVTTGLYWFDHDLAYSESRKLLGFLTNAATGGALPDSLAFQIQDGGGFYDVETLGAFAAVDYDLTDSLTLTAGIRWSSEEKSAQIASLNLNTNVLDPVATIVSGTPTYANPINGQDTRCNFVEGPVCPIDFDDSESWDTWAPKLGFTYALNDNNQVYAFWSRAFRSGGYNLRNTDPAFAPGPFDEEQVDSYELGYKSTHDWGRLNAAVFYTDIGDMQREVNLPDATSGVVQIIDNTADASIYGIELDAAFPLTDDLVLSAGLGYLDAGYDKVIFDLNGDGVVDGNDEDLELPRAPELTYNVGLNYDLSLGDWGYATARVSYAYRDESAYTDNNRGYILEQDVLDLGLDIYSNSGHWVFSVYGRNLLDSVKHGGDTQLPAALGPIPLGGTLAPLAKGQVYGLEVTYNL</sequence>
<evidence type="ECO:0000259" key="14">
    <source>
        <dbReference type="Pfam" id="PF07715"/>
    </source>
</evidence>
<evidence type="ECO:0000256" key="1">
    <source>
        <dbReference type="ARBA" id="ARBA00004571"/>
    </source>
</evidence>
<dbReference type="Proteomes" id="UP000321933">
    <property type="component" value="Unassembled WGS sequence"/>
</dbReference>
<keyword evidence="7" id="KW-0406">Ion transport</keyword>
<dbReference type="EMBL" id="VRYZ01000002">
    <property type="protein sequence ID" value="TXS93363.1"/>
    <property type="molecule type" value="Genomic_DNA"/>
</dbReference>
<organism evidence="15 16">
    <name type="scientific">Parahaliea aestuarii</name>
    <dbReference type="NCBI Taxonomy" id="1852021"/>
    <lineage>
        <taxon>Bacteria</taxon>
        <taxon>Pseudomonadati</taxon>
        <taxon>Pseudomonadota</taxon>
        <taxon>Gammaproteobacteria</taxon>
        <taxon>Cellvibrionales</taxon>
        <taxon>Halieaceae</taxon>
        <taxon>Parahaliea</taxon>
    </lineage>
</organism>
<evidence type="ECO:0000259" key="13">
    <source>
        <dbReference type="Pfam" id="PF00593"/>
    </source>
</evidence>
<dbReference type="InterPro" id="IPR039426">
    <property type="entry name" value="TonB-dep_rcpt-like"/>
</dbReference>
<keyword evidence="8 12" id="KW-0798">TonB box</keyword>
<evidence type="ECO:0000256" key="11">
    <source>
        <dbReference type="PROSITE-ProRule" id="PRU01360"/>
    </source>
</evidence>
<keyword evidence="2 11" id="KW-0813">Transport</keyword>
<comment type="subcellular location">
    <subcellularLocation>
        <location evidence="1 11">Cell outer membrane</location>
        <topology evidence="1 11">Multi-pass membrane protein</topology>
    </subcellularLocation>
</comment>
<dbReference type="OrthoDB" id="7051185at2"/>
<dbReference type="InterPro" id="IPR000531">
    <property type="entry name" value="Beta-barrel_TonB"/>
</dbReference>
<keyword evidence="5 11" id="KW-0812">Transmembrane</keyword>
<evidence type="ECO:0000256" key="7">
    <source>
        <dbReference type="ARBA" id="ARBA00023065"/>
    </source>
</evidence>
<keyword evidence="10 11" id="KW-0998">Cell outer membrane</keyword>
<dbReference type="GO" id="GO:0009279">
    <property type="term" value="C:cell outer membrane"/>
    <property type="evidence" value="ECO:0007669"/>
    <property type="project" value="UniProtKB-SubCell"/>
</dbReference>
<keyword evidence="3 11" id="KW-1134">Transmembrane beta strand</keyword>
<evidence type="ECO:0000256" key="5">
    <source>
        <dbReference type="ARBA" id="ARBA00022692"/>
    </source>
</evidence>
<evidence type="ECO:0000256" key="6">
    <source>
        <dbReference type="ARBA" id="ARBA00023004"/>
    </source>
</evidence>